<proteinExistence type="predicted"/>
<accession>A0A061SUM5</accession>
<dbReference type="eggNOG" id="COG0697">
    <property type="taxonomic scope" value="Bacteria"/>
</dbReference>
<dbReference type="InterPro" id="IPR037185">
    <property type="entry name" value="EmrE-like"/>
</dbReference>
<keyword evidence="8" id="KW-1185">Reference proteome</keyword>
<dbReference type="EMBL" id="JEMU01000008">
    <property type="protein sequence ID" value="KAJ03045.1"/>
    <property type="molecule type" value="Genomic_DNA"/>
</dbReference>
<evidence type="ECO:0000259" key="6">
    <source>
        <dbReference type="Pfam" id="PF00892"/>
    </source>
</evidence>
<evidence type="ECO:0000313" key="8">
    <source>
        <dbReference type="Proteomes" id="UP000027337"/>
    </source>
</evidence>
<feature type="transmembrane region" description="Helical" evidence="5">
    <location>
        <begin position="230"/>
        <end position="249"/>
    </location>
</feature>
<evidence type="ECO:0000256" key="4">
    <source>
        <dbReference type="ARBA" id="ARBA00023136"/>
    </source>
</evidence>
<feature type="transmembrane region" description="Helical" evidence="5">
    <location>
        <begin position="143"/>
        <end position="162"/>
    </location>
</feature>
<feature type="transmembrane region" description="Helical" evidence="5">
    <location>
        <begin position="199"/>
        <end position="218"/>
    </location>
</feature>
<sequence length="282" mass="28791">MRLFLLISLTMVAFAANSILTRLAIAGGHMDPSGFALIRVLSGAVVLGMLMTLRGRSLRLLRKKRLPGAFSLAAYMVGFSLAYLTLDAGLGALILFGVVQIAMFVHAAITGMRPSLRQVSGAGLAFAGLLIALWPGAGGNTDVVGAALMVVAGLGWAAYSIIGRGAVDPLAATTANFLLCLPILIVLLIGPALSLTITGAALAILCGGLTSGLGYALWYRVLPQIEGATAAVVQLSVPILAILGGALLLNETVGVLLMVAAAMVVGGIGWTVTAPKVPVDHR</sequence>
<name>A0A061SUM5_9RHOB</name>
<keyword evidence="4 5" id="KW-0472">Membrane</keyword>
<dbReference type="GO" id="GO:0016020">
    <property type="term" value="C:membrane"/>
    <property type="evidence" value="ECO:0007669"/>
    <property type="project" value="UniProtKB-SubCell"/>
</dbReference>
<evidence type="ECO:0000256" key="5">
    <source>
        <dbReference type="SAM" id="Phobius"/>
    </source>
</evidence>
<dbReference type="RefSeq" id="WP_037908362.1">
    <property type="nucleotide sequence ID" value="NZ_JAFBPZ010000002.1"/>
</dbReference>
<evidence type="ECO:0000313" key="7">
    <source>
        <dbReference type="EMBL" id="KAJ03045.1"/>
    </source>
</evidence>
<feature type="transmembrane region" description="Helical" evidence="5">
    <location>
        <begin position="255"/>
        <end position="273"/>
    </location>
</feature>
<evidence type="ECO:0000256" key="3">
    <source>
        <dbReference type="ARBA" id="ARBA00022989"/>
    </source>
</evidence>
<keyword evidence="2 5" id="KW-0812">Transmembrane</keyword>
<dbReference type="STRING" id="83219.PM02_11330"/>
<gene>
    <name evidence="7" type="ORF">PM02_11330</name>
</gene>
<dbReference type="Pfam" id="PF00892">
    <property type="entry name" value="EamA"/>
    <property type="match status" value="1"/>
</dbReference>
<comment type="caution">
    <text evidence="7">The sequence shown here is derived from an EMBL/GenBank/DDBJ whole genome shotgun (WGS) entry which is preliminary data.</text>
</comment>
<organism evidence="7 8">
    <name type="scientific">Sulfitobacter mediterraneus</name>
    <dbReference type="NCBI Taxonomy" id="83219"/>
    <lineage>
        <taxon>Bacteria</taxon>
        <taxon>Pseudomonadati</taxon>
        <taxon>Pseudomonadota</taxon>
        <taxon>Alphaproteobacteria</taxon>
        <taxon>Rhodobacterales</taxon>
        <taxon>Roseobacteraceae</taxon>
        <taxon>Sulfitobacter</taxon>
    </lineage>
</organism>
<dbReference type="InterPro" id="IPR000620">
    <property type="entry name" value="EamA_dom"/>
</dbReference>
<feature type="transmembrane region" description="Helical" evidence="5">
    <location>
        <begin position="92"/>
        <end position="112"/>
    </location>
</feature>
<dbReference type="AlphaFoldDB" id="A0A061SUM5"/>
<dbReference type="Proteomes" id="UP000027337">
    <property type="component" value="Unassembled WGS sequence"/>
</dbReference>
<comment type="subcellular location">
    <subcellularLocation>
        <location evidence="1">Membrane</location>
        <topology evidence="1">Multi-pass membrane protein</topology>
    </subcellularLocation>
</comment>
<reference evidence="7 8" key="1">
    <citation type="journal article" date="2014" name="Genome Announc.">
        <title>Draft Genome Sequences of Two Isolates of the Roseobacter Group, Sulfitobacter sp. Strains 3SOLIMAR09 and 1FIGIMAR09, from Harbors of Mallorca Island (Mediterranean Sea).</title>
        <authorList>
            <person name="Mas-Llado M."/>
            <person name="Pina-Villalonga J.M."/>
            <person name="Brunet-Galmes I."/>
            <person name="Nogales B."/>
            <person name="Bosch R."/>
        </authorList>
    </citation>
    <scope>NUCLEOTIDE SEQUENCE [LARGE SCALE GENOMIC DNA]</scope>
    <source>
        <strain evidence="7 8">1FIGIMAR09</strain>
    </source>
</reference>
<dbReference type="PANTHER" id="PTHR32322">
    <property type="entry name" value="INNER MEMBRANE TRANSPORTER"/>
    <property type="match status" value="1"/>
</dbReference>
<evidence type="ECO:0000256" key="1">
    <source>
        <dbReference type="ARBA" id="ARBA00004141"/>
    </source>
</evidence>
<evidence type="ECO:0000256" key="2">
    <source>
        <dbReference type="ARBA" id="ARBA00022692"/>
    </source>
</evidence>
<protein>
    <submittedName>
        <fullName evidence="7">Membrane protein</fullName>
    </submittedName>
</protein>
<feature type="transmembrane region" description="Helical" evidence="5">
    <location>
        <begin position="36"/>
        <end position="54"/>
    </location>
</feature>
<feature type="transmembrane region" description="Helical" evidence="5">
    <location>
        <begin position="174"/>
        <end position="193"/>
    </location>
</feature>
<feature type="domain" description="EamA" evidence="6">
    <location>
        <begin position="145"/>
        <end position="272"/>
    </location>
</feature>
<feature type="transmembrane region" description="Helical" evidence="5">
    <location>
        <begin position="119"/>
        <end position="137"/>
    </location>
</feature>
<feature type="transmembrane region" description="Helical" evidence="5">
    <location>
        <begin position="66"/>
        <end position="86"/>
    </location>
</feature>
<keyword evidence="3 5" id="KW-1133">Transmembrane helix</keyword>
<dbReference type="PANTHER" id="PTHR32322:SF9">
    <property type="entry name" value="AMINO-ACID METABOLITE EFFLUX PUMP-RELATED"/>
    <property type="match status" value="1"/>
</dbReference>
<dbReference type="SUPFAM" id="SSF103481">
    <property type="entry name" value="Multidrug resistance efflux transporter EmrE"/>
    <property type="match status" value="2"/>
</dbReference>
<dbReference type="InterPro" id="IPR050638">
    <property type="entry name" value="AA-Vitamin_Transporters"/>
</dbReference>